<comment type="caution">
    <text evidence="1">The sequence shown here is derived from an EMBL/GenBank/DDBJ whole genome shotgun (WGS) entry which is preliminary data.</text>
</comment>
<accession>A0A512JQI6</accession>
<proteinExistence type="predicted"/>
<evidence type="ECO:0000313" key="2">
    <source>
        <dbReference type="Proteomes" id="UP000321750"/>
    </source>
</evidence>
<name>A0A512JQI6_9HYPH</name>
<evidence type="ECO:0000313" key="1">
    <source>
        <dbReference type="EMBL" id="GEP12113.1"/>
    </source>
</evidence>
<reference evidence="1 2" key="1">
    <citation type="submission" date="2019-07" db="EMBL/GenBank/DDBJ databases">
        <title>Whole genome shotgun sequence of Methylobacterium gnaphalii NBRC 107716.</title>
        <authorList>
            <person name="Hosoyama A."/>
            <person name="Uohara A."/>
            <person name="Ohji S."/>
            <person name="Ichikawa N."/>
        </authorList>
    </citation>
    <scope>NUCLEOTIDE SEQUENCE [LARGE SCALE GENOMIC DNA]</scope>
    <source>
        <strain evidence="1 2">NBRC 107716</strain>
    </source>
</reference>
<dbReference type="AlphaFoldDB" id="A0A512JQI6"/>
<dbReference type="EMBL" id="BJZV01000029">
    <property type="protein sequence ID" value="GEP12113.1"/>
    <property type="molecule type" value="Genomic_DNA"/>
</dbReference>
<sequence>MFPSSGNTAMLDNDLFTPRPTLTSPSLLARALNALGQNAPSQAEIWDRLTRNFAVDLDAVASLMPRSEPEPAWLKARD</sequence>
<organism evidence="1 2">
    <name type="scientific">Methylobacterium gnaphalii</name>
    <dbReference type="NCBI Taxonomy" id="1010610"/>
    <lineage>
        <taxon>Bacteria</taxon>
        <taxon>Pseudomonadati</taxon>
        <taxon>Pseudomonadota</taxon>
        <taxon>Alphaproteobacteria</taxon>
        <taxon>Hyphomicrobiales</taxon>
        <taxon>Methylobacteriaceae</taxon>
        <taxon>Methylobacterium</taxon>
    </lineage>
</organism>
<protein>
    <submittedName>
        <fullName evidence="1">Uncharacterized protein</fullName>
    </submittedName>
</protein>
<keyword evidence="2" id="KW-1185">Reference proteome</keyword>
<gene>
    <name evidence="1" type="ORF">MGN01_39580</name>
</gene>
<dbReference type="Proteomes" id="UP000321750">
    <property type="component" value="Unassembled WGS sequence"/>
</dbReference>